<dbReference type="HOGENOM" id="CLU_119411_1_0_12"/>
<dbReference type="KEGG" id="taz:TREAZ_2371"/>
<reference evidence="2" key="1">
    <citation type="submission" date="2009-12" db="EMBL/GenBank/DDBJ databases">
        <title>Complete sequence of Treponema azotonutricium strain ZAS-9.</title>
        <authorList>
            <person name="Tetu S.G."/>
            <person name="Matson E."/>
            <person name="Ren Q."/>
            <person name="Seshadri R."/>
            <person name="Elbourne L."/>
            <person name="Hassan K.A."/>
            <person name="Durkin A."/>
            <person name="Radune D."/>
            <person name="Mohamoud Y."/>
            <person name="Shay R."/>
            <person name="Jin S."/>
            <person name="Zhang X."/>
            <person name="Lucey K."/>
            <person name="Ballor N.R."/>
            <person name="Ottesen E."/>
            <person name="Rosenthal R."/>
            <person name="Allen A."/>
            <person name="Leadbetter J.R."/>
            <person name="Paulsen I.T."/>
        </authorList>
    </citation>
    <scope>NUCLEOTIDE SEQUENCE [LARGE SCALE GENOMIC DNA]</scope>
    <source>
        <strain evidence="2">ATCC BAA-888 / DSM 13862 / ZAS-9</strain>
    </source>
</reference>
<dbReference type="InterPro" id="IPR029060">
    <property type="entry name" value="PIN-like_dom_sf"/>
</dbReference>
<dbReference type="RefSeq" id="WP_015713143.1">
    <property type="nucleotide sequence ID" value="NC_015577.1"/>
</dbReference>
<protein>
    <submittedName>
        <fullName evidence="1">PilT protein domain protein</fullName>
    </submittedName>
</protein>
<dbReference type="Proteomes" id="UP000009222">
    <property type="component" value="Chromosome"/>
</dbReference>
<dbReference type="STRING" id="545695.TREAZ_2371"/>
<dbReference type="OrthoDB" id="9799824at2"/>
<dbReference type="EMBL" id="CP001841">
    <property type="protein sequence ID" value="AEF83198.1"/>
    <property type="molecule type" value="Genomic_DNA"/>
</dbReference>
<evidence type="ECO:0000313" key="1">
    <source>
        <dbReference type="EMBL" id="AEF83198.1"/>
    </source>
</evidence>
<dbReference type="eggNOG" id="COG5573">
    <property type="taxonomic scope" value="Bacteria"/>
</dbReference>
<keyword evidence="2" id="KW-1185">Reference proteome</keyword>
<sequence length="185" mass="21396">MSDEKPQKDRFPIIEIPKLKVYLDTSIINFLYAYDAPGYKKETEHFFETVLAPEKVEGYISVAVTGEINGTKDGKKRDRLLETFNKYPMIKTLVTTTDEQAKNVLSLAEAYLNAKIIPPSKPVDALHIAYTTLFQMDILLSWNFKHLANVNKEQKILILNKIYGYDYQFRMVNPMEVTFDDESNE</sequence>
<proteinExistence type="predicted"/>
<dbReference type="SUPFAM" id="SSF88723">
    <property type="entry name" value="PIN domain-like"/>
    <property type="match status" value="1"/>
</dbReference>
<accession>F5YGE7</accession>
<name>F5YGE7_LEAAZ</name>
<dbReference type="InParanoid" id="F5YGE7"/>
<evidence type="ECO:0000313" key="2">
    <source>
        <dbReference type="Proteomes" id="UP000009222"/>
    </source>
</evidence>
<reference evidence="1 2" key="2">
    <citation type="journal article" date="2011" name="ISME J.">
        <title>RNA-seq reveals cooperative metabolic interactions between two termite-gut spirochete species in co-culture.</title>
        <authorList>
            <person name="Rosenthal A.Z."/>
            <person name="Matson E.G."/>
            <person name="Eldar A."/>
            <person name="Leadbetter J.R."/>
        </authorList>
    </citation>
    <scope>NUCLEOTIDE SEQUENCE [LARGE SCALE GENOMIC DNA]</scope>
    <source>
        <strain evidence="2">ATCC BAA-888 / DSM 13862 / ZAS-9</strain>
    </source>
</reference>
<organism evidence="1 2">
    <name type="scientific">Leadbettera azotonutricia (strain ATCC BAA-888 / DSM 13862 / ZAS-9)</name>
    <name type="common">Treponema azotonutricium</name>
    <dbReference type="NCBI Taxonomy" id="545695"/>
    <lineage>
        <taxon>Bacteria</taxon>
        <taxon>Pseudomonadati</taxon>
        <taxon>Spirochaetota</taxon>
        <taxon>Spirochaetia</taxon>
        <taxon>Spirochaetales</taxon>
        <taxon>Breznakiellaceae</taxon>
        <taxon>Leadbettera</taxon>
    </lineage>
</organism>
<gene>
    <name evidence="1" type="ordered locus">TREAZ_2371</name>
</gene>
<dbReference type="AlphaFoldDB" id="F5YGE7"/>